<reference evidence="2 3" key="1">
    <citation type="submission" date="2024-04" db="EMBL/GenBank/DDBJ databases">
        <title>draft genome sequnece of Paenibacillus filicis.</title>
        <authorList>
            <person name="Kim D.-U."/>
        </authorList>
    </citation>
    <scope>NUCLEOTIDE SEQUENCE [LARGE SCALE GENOMIC DNA]</scope>
    <source>
        <strain evidence="2 3">KACC14197</strain>
    </source>
</reference>
<protein>
    <submittedName>
        <fullName evidence="2">HPr family phosphocarrier protein</fullName>
    </submittedName>
</protein>
<evidence type="ECO:0000259" key="1">
    <source>
        <dbReference type="PROSITE" id="PS51350"/>
    </source>
</evidence>
<dbReference type="Gene3D" id="3.30.1340.10">
    <property type="entry name" value="HPr-like"/>
    <property type="match status" value="1"/>
</dbReference>
<dbReference type="EMBL" id="JBBPCC010000013">
    <property type="protein sequence ID" value="MEK8130137.1"/>
    <property type="molecule type" value="Genomic_DNA"/>
</dbReference>
<dbReference type="Proteomes" id="UP001469365">
    <property type="component" value="Unassembled WGS sequence"/>
</dbReference>
<dbReference type="SUPFAM" id="SSF55594">
    <property type="entry name" value="HPr-like"/>
    <property type="match status" value="1"/>
</dbReference>
<organism evidence="2 3">
    <name type="scientific">Paenibacillus filicis</name>
    <dbReference type="NCBI Taxonomy" id="669464"/>
    <lineage>
        <taxon>Bacteria</taxon>
        <taxon>Bacillati</taxon>
        <taxon>Bacillota</taxon>
        <taxon>Bacilli</taxon>
        <taxon>Bacillales</taxon>
        <taxon>Paenibacillaceae</taxon>
        <taxon>Paenibacillus</taxon>
    </lineage>
</organism>
<dbReference type="RefSeq" id="WP_341417265.1">
    <property type="nucleotide sequence ID" value="NZ_JBBPCC010000013.1"/>
</dbReference>
<keyword evidence="3" id="KW-1185">Reference proteome</keyword>
<name>A0ABU9DPJ3_9BACL</name>
<proteinExistence type="predicted"/>
<comment type="caution">
    <text evidence="2">The sequence shown here is derived from an EMBL/GenBank/DDBJ whole genome shotgun (WGS) entry which is preliminary data.</text>
</comment>
<dbReference type="InterPro" id="IPR035895">
    <property type="entry name" value="HPr-like_sf"/>
</dbReference>
<sequence length="82" mass="9576">MRVHEITVRRSFEFQDWQILSQKANGFKSDIMLLCEELEMRLDAKSVLGMMVMPLREGTRLRIQTRGGDEEEALDAMCELLE</sequence>
<dbReference type="InterPro" id="IPR000032">
    <property type="entry name" value="HPr-like"/>
</dbReference>
<evidence type="ECO:0000313" key="3">
    <source>
        <dbReference type="Proteomes" id="UP001469365"/>
    </source>
</evidence>
<accession>A0ABU9DPJ3</accession>
<gene>
    <name evidence="2" type="ORF">WMW72_19725</name>
</gene>
<dbReference type="Pfam" id="PF00381">
    <property type="entry name" value="PTS-HPr"/>
    <property type="match status" value="1"/>
</dbReference>
<dbReference type="PROSITE" id="PS51350">
    <property type="entry name" value="PTS_HPR_DOM"/>
    <property type="match status" value="1"/>
</dbReference>
<feature type="domain" description="HPr" evidence="1">
    <location>
        <begin position="1"/>
        <end position="82"/>
    </location>
</feature>
<evidence type="ECO:0000313" key="2">
    <source>
        <dbReference type="EMBL" id="MEK8130137.1"/>
    </source>
</evidence>